<evidence type="ECO:0000313" key="2">
    <source>
        <dbReference type="EMBL" id="ORY04025.1"/>
    </source>
</evidence>
<evidence type="ECO:0000256" key="1">
    <source>
        <dbReference type="SAM" id="MobiDB-lite"/>
    </source>
</evidence>
<accession>A0A1Y1Z2H1</accession>
<name>A0A1Y1Z2H1_9PLEO</name>
<keyword evidence="3" id="KW-1185">Reference proteome</keyword>
<dbReference type="EMBL" id="MCFA01000140">
    <property type="protein sequence ID" value="ORY04025.1"/>
    <property type="molecule type" value="Genomic_DNA"/>
</dbReference>
<protein>
    <submittedName>
        <fullName evidence="2">Uncharacterized protein</fullName>
    </submittedName>
</protein>
<evidence type="ECO:0000313" key="3">
    <source>
        <dbReference type="Proteomes" id="UP000193144"/>
    </source>
</evidence>
<gene>
    <name evidence="2" type="ORF">BCR34DRAFT_64201</name>
</gene>
<organism evidence="2 3">
    <name type="scientific">Clohesyomyces aquaticus</name>
    <dbReference type="NCBI Taxonomy" id="1231657"/>
    <lineage>
        <taxon>Eukaryota</taxon>
        <taxon>Fungi</taxon>
        <taxon>Dikarya</taxon>
        <taxon>Ascomycota</taxon>
        <taxon>Pezizomycotina</taxon>
        <taxon>Dothideomycetes</taxon>
        <taxon>Pleosporomycetidae</taxon>
        <taxon>Pleosporales</taxon>
        <taxon>Lindgomycetaceae</taxon>
        <taxon>Clohesyomyces</taxon>
    </lineage>
</organism>
<proteinExistence type="predicted"/>
<sequence>MRCCKHKSMQLGRHGSRSDAGTGGLDVCDASEGSLRAAKQGSGVVTALRTRRAHRRRFSHTSSLVHLGPRDADGAGYPEACRHGRDDGDSGRCMRALSEGCACSGDEGGVRGEGLAVGCGGRRRHSLRDDSSIWQEGFQACRRILCHQLPACVRKKASIPPHLLGALFLAVVPTPQAPRHPGTQAPRAPTDLMHSWSLSLATPSALRSS</sequence>
<reference evidence="2 3" key="1">
    <citation type="submission" date="2016-07" db="EMBL/GenBank/DDBJ databases">
        <title>Pervasive Adenine N6-methylation of Active Genes in Fungi.</title>
        <authorList>
            <consortium name="DOE Joint Genome Institute"/>
            <person name="Mondo S.J."/>
            <person name="Dannebaum R.O."/>
            <person name="Kuo R.C."/>
            <person name="Labutti K."/>
            <person name="Haridas S."/>
            <person name="Kuo A."/>
            <person name="Salamov A."/>
            <person name="Ahrendt S.R."/>
            <person name="Lipzen A."/>
            <person name="Sullivan W."/>
            <person name="Andreopoulos W.B."/>
            <person name="Clum A."/>
            <person name="Lindquist E."/>
            <person name="Daum C."/>
            <person name="Ramamoorthy G.K."/>
            <person name="Gryganskyi A."/>
            <person name="Culley D."/>
            <person name="Magnuson J.K."/>
            <person name="James T.Y."/>
            <person name="O'Malley M.A."/>
            <person name="Stajich J.E."/>
            <person name="Spatafora J.W."/>
            <person name="Visel A."/>
            <person name="Grigoriev I.V."/>
        </authorList>
    </citation>
    <scope>NUCLEOTIDE SEQUENCE [LARGE SCALE GENOMIC DNA]</scope>
    <source>
        <strain evidence="2 3">CBS 115471</strain>
    </source>
</reference>
<comment type="caution">
    <text evidence="2">The sequence shown here is derived from an EMBL/GenBank/DDBJ whole genome shotgun (WGS) entry which is preliminary data.</text>
</comment>
<dbReference type="Proteomes" id="UP000193144">
    <property type="component" value="Unassembled WGS sequence"/>
</dbReference>
<dbReference type="AlphaFoldDB" id="A0A1Y1Z2H1"/>
<feature type="region of interest" description="Disordered" evidence="1">
    <location>
        <begin position="1"/>
        <end position="23"/>
    </location>
</feature>